<dbReference type="Proteomes" id="UP000566819">
    <property type="component" value="Unassembled WGS sequence"/>
</dbReference>
<proteinExistence type="predicted"/>
<protein>
    <submittedName>
        <fullName evidence="1">Uncharacterized protein</fullName>
    </submittedName>
</protein>
<organism evidence="1 2">
    <name type="scientific">Cudoniella acicularis</name>
    <dbReference type="NCBI Taxonomy" id="354080"/>
    <lineage>
        <taxon>Eukaryota</taxon>
        <taxon>Fungi</taxon>
        <taxon>Dikarya</taxon>
        <taxon>Ascomycota</taxon>
        <taxon>Pezizomycotina</taxon>
        <taxon>Leotiomycetes</taxon>
        <taxon>Helotiales</taxon>
        <taxon>Tricladiaceae</taxon>
        <taxon>Cudoniella</taxon>
    </lineage>
</organism>
<gene>
    <name evidence="1" type="ORF">G7Y89_g4840</name>
</gene>
<dbReference type="EMBL" id="JAAMPI010000274">
    <property type="protein sequence ID" value="KAF4633269.1"/>
    <property type="molecule type" value="Genomic_DNA"/>
</dbReference>
<evidence type="ECO:0000313" key="2">
    <source>
        <dbReference type="Proteomes" id="UP000566819"/>
    </source>
</evidence>
<comment type="caution">
    <text evidence="1">The sequence shown here is derived from an EMBL/GenBank/DDBJ whole genome shotgun (WGS) entry which is preliminary data.</text>
</comment>
<evidence type="ECO:0000313" key="1">
    <source>
        <dbReference type="EMBL" id="KAF4633269.1"/>
    </source>
</evidence>
<name>A0A8H4W712_9HELO</name>
<dbReference type="PANTHER" id="PTHR21310">
    <property type="entry name" value="AMINOGLYCOSIDE PHOSPHOTRANSFERASE-RELATED-RELATED"/>
    <property type="match status" value="1"/>
</dbReference>
<dbReference type="AlphaFoldDB" id="A0A8H4W712"/>
<keyword evidence="2" id="KW-1185">Reference proteome</keyword>
<reference evidence="1 2" key="1">
    <citation type="submission" date="2020-03" db="EMBL/GenBank/DDBJ databases">
        <title>Draft Genome Sequence of Cudoniella acicularis.</title>
        <authorList>
            <person name="Buettner E."/>
            <person name="Kellner H."/>
        </authorList>
    </citation>
    <scope>NUCLEOTIDE SEQUENCE [LARGE SCALE GENOMIC DNA]</scope>
    <source>
        <strain evidence="1 2">DSM 108380</strain>
    </source>
</reference>
<dbReference type="OrthoDB" id="3645574at2759"/>
<accession>A0A8H4W712</accession>
<dbReference type="PANTHER" id="PTHR21310:SF37">
    <property type="entry name" value="AMINOGLYCOSIDE PHOSPHOTRANSFERASE DOMAIN-CONTAINING PROTEIN"/>
    <property type="match status" value="1"/>
</dbReference>
<sequence length="196" mass="22889">MLLVLLRCQTLSPYTAYLTSQRLYAVYMILEYMSPDTGQMLSSTWEKHRNDLFHRQKLFRGMARLMLSLANIPQPRIGSFQFHADGTVTLTNRPLPCSVVILENEDMLILHKNSFLSNLNAVYDDDDCRGQMAARALLRMLSHYYIERKRRNGPFYLQFTDLYASNIFVDEQWNITCLMDLEWVCALPAEMLAIPY</sequence>
<dbReference type="InterPro" id="IPR051678">
    <property type="entry name" value="AGP_Transferase"/>
</dbReference>